<dbReference type="InterPro" id="IPR045889">
    <property type="entry name" value="MES/HNL"/>
</dbReference>
<sequence>MSDFLLIHGSAHGAWCWDYVIPHLTAAGHTARAIDLPSHGKDQTSGALVTLDMYAQEIQAAMRGKTVLVGHSMAGYPVTVVADLSPDLIDKLVYLCAHVPDAGKSIADMRMLADAQPLAAAMIPSTDGKTVTIDPALAHDILYQDVDRATSDWAIAKLCPQPVLPQTTPYTGSGHTHDRHYIRCRNDRTIPYTYQVSRTANWPNGTVSDLPTGHSPFLSAPQALAAELIRIAES</sequence>
<keyword evidence="3" id="KW-1185">Reference proteome</keyword>
<dbReference type="SUPFAM" id="SSF53474">
    <property type="entry name" value="alpha/beta-Hydrolases"/>
    <property type="match status" value="1"/>
</dbReference>
<dbReference type="GO" id="GO:0080032">
    <property type="term" value="F:methyl jasmonate esterase activity"/>
    <property type="evidence" value="ECO:0007669"/>
    <property type="project" value="TreeGrafter"/>
</dbReference>
<comment type="caution">
    <text evidence="2">The sequence shown here is derived from an EMBL/GenBank/DDBJ whole genome shotgun (WGS) entry which is preliminary data.</text>
</comment>
<dbReference type="InterPro" id="IPR000073">
    <property type="entry name" value="AB_hydrolase_1"/>
</dbReference>
<dbReference type="PANTHER" id="PTHR10992:SF1086">
    <property type="entry name" value="AB HYDROLASE-1 DOMAIN-CONTAINING PROTEIN"/>
    <property type="match status" value="1"/>
</dbReference>
<organism evidence="2 3">
    <name type="scientific">Yoonia ponticola</name>
    <dbReference type="NCBI Taxonomy" id="1524255"/>
    <lineage>
        <taxon>Bacteria</taxon>
        <taxon>Pseudomonadati</taxon>
        <taxon>Pseudomonadota</taxon>
        <taxon>Alphaproteobacteria</taxon>
        <taxon>Rhodobacterales</taxon>
        <taxon>Paracoccaceae</taxon>
        <taxon>Yoonia</taxon>
    </lineage>
</organism>
<dbReference type="GO" id="GO:0080030">
    <property type="term" value="F:methyl indole-3-acetate esterase activity"/>
    <property type="evidence" value="ECO:0007669"/>
    <property type="project" value="TreeGrafter"/>
</dbReference>
<dbReference type="Pfam" id="PF12697">
    <property type="entry name" value="Abhydrolase_6"/>
    <property type="match status" value="1"/>
</dbReference>
<name>A0A7W9BL48_9RHOB</name>
<dbReference type="Proteomes" id="UP000535415">
    <property type="component" value="Unassembled WGS sequence"/>
</dbReference>
<dbReference type="AlphaFoldDB" id="A0A7W9BL48"/>
<evidence type="ECO:0000313" key="3">
    <source>
        <dbReference type="Proteomes" id="UP000535415"/>
    </source>
</evidence>
<reference evidence="2 3" key="1">
    <citation type="submission" date="2020-08" db="EMBL/GenBank/DDBJ databases">
        <title>Genomic Encyclopedia of Type Strains, Phase IV (KMG-IV): sequencing the most valuable type-strain genomes for metagenomic binning, comparative biology and taxonomic classification.</title>
        <authorList>
            <person name="Goeker M."/>
        </authorList>
    </citation>
    <scope>NUCLEOTIDE SEQUENCE [LARGE SCALE GENOMIC DNA]</scope>
    <source>
        <strain evidence="2 3">DSM 101064</strain>
    </source>
</reference>
<dbReference type="Gene3D" id="3.40.50.1820">
    <property type="entry name" value="alpha/beta hydrolase"/>
    <property type="match status" value="1"/>
</dbReference>
<protein>
    <submittedName>
        <fullName evidence="2">Pimeloyl-ACP methyl ester carboxylesterase</fullName>
    </submittedName>
</protein>
<evidence type="ECO:0000259" key="1">
    <source>
        <dbReference type="Pfam" id="PF12697"/>
    </source>
</evidence>
<dbReference type="EMBL" id="JACIJM010000005">
    <property type="protein sequence ID" value="MBB5722327.1"/>
    <property type="molecule type" value="Genomic_DNA"/>
</dbReference>
<gene>
    <name evidence="2" type="ORF">FHS72_001953</name>
</gene>
<accession>A0A7W9BL48</accession>
<dbReference type="InterPro" id="IPR029058">
    <property type="entry name" value="AB_hydrolase_fold"/>
</dbReference>
<dbReference type="RefSeq" id="WP_183528513.1">
    <property type="nucleotide sequence ID" value="NZ_JACIJM010000005.1"/>
</dbReference>
<feature type="domain" description="AB hydrolase-1" evidence="1">
    <location>
        <begin position="4"/>
        <end position="226"/>
    </location>
</feature>
<evidence type="ECO:0000313" key="2">
    <source>
        <dbReference type="EMBL" id="MBB5722327.1"/>
    </source>
</evidence>
<proteinExistence type="predicted"/>
<dbReference type="PANTHER" id="PTHR10992">
    <property type="entry name" value="METHYLESTERASE FAMILY MEMBER"/>
    <property type="match status" value="1"/>
</dbReference>